<sequence length="546" mass="58341">MASTERRSVSESTATLSAVPPPPPQFSPTGSAFWMSFLAIVVCMFLSAMDLTGVSVVLPTVTKELNGGDNFVWVGSAYSLASTAILPSIGGLSDIFGRKPVMMTCIFLFALGSALAGAAQSMNMLIGARVVQGLGGGGIMTVSNIIISDLVPLSQRGLYQGFIGLTFALASGIGPPVGGALAEKASWRWLFYLNLPLTGIAMTLVFFYLRVKIPPGSMRSKLARIDWLGNLIVIAGTTLAILGLTWGGVRYPWSSAHVLAPLLLGLALLGVFVAYEATVPEKPTIPFKVLMNRTCIGGYLTTFTHGIVSITAIYYLPVYFQACMQASPLRSSVQMLPLALVISPFSLMGGIVVKTTKKYRPINSAGWVFVIVGFGVLSLLKADSPTGQWVGYQILVAIGTGILFSAPIFPVLAPLPVTLNAPALAFFSFVRSFAQTWGITISSTILQNELNKTLPPEFISQFPAGLELAYAAIPQIRTLPEPLRTEVRVAFADSMSLVWKVMVGISGLGVLSLLLLKEVEMNSHMDDSYGLEREKQGDVEVAEVKV</sequence>
<name>A0AAD5V755_9APHY</name>
<feature type="domain" description="Major facilitator superfamily (MFS) profile" evidence="9">
    <location>
        <begin position="36"/>
        <end position="521"/>
    </location>
</feature>
<dbReference type="GO" id="GO:0005886">
    <property type="term" value="C:plasma membrane"/>
    <property type="evidence" value="ECO:0007669"/>
    <property type="project" value="TreeGrafter"/>
</dbReference>
<dbReference type="Proteomes" id="UP001212997">
    <property type="component" value="Unassembled WGS sequence"/>
</dbReference>
<feature type="transmembrane region" description="Helical" evidence="8">
    <location>
        <begin position="296"/>
        <end position="315"/>
    </location>
</feature>
<dbReference type="Pfam" id="PF07690">
    <property type="entry name" value="MFS_1"/>
    <property type="match status" value="1"/>
</dbReference>
<dbReference type="InterPro" id="IPR020846">
    <property type="entry name" value="MFS_dom"/>
</dbReference>
<feature type="transmembrane region" description="Helical" evidence="8">
    <location>
        <begin position="189"/>
        <end position="209"/>
    </location>
</feature>
<feature type="region of interest" description="Disordered" evidence="7">
    <location>
        <begin position="1"/>
        <end position="23"/>
    </location>
</feature>
<feature type="transmembrane region" description="Helical" evidence="8">
    <location>
        <begin position="255"/>
        <end position="275"/>
    </location>
</feature>
<dbReference type="InterPro" id="IPR011701">
    <property type="entry name" value="MFS"/>
</dbReference>
<dbReference type="AlphaFoldDB" id="A0AAD5V755"/>
<dbReference type="PANTHER" id="PTHR23501:SF102">
    <property type="entry name" value="DRUG TRANSPORTER, PUTATIVE (AFU_ORTHOLOGUE AFUA_3G08530)-RELATED"/>
    <property type="match status" value="1"/>
</dbReference>
<evidence type="ECO:0000256" key="6">
    <source>
        <dbReference type="ARBA" id="ARBA00023136"/>
    </source>
</evidence>
<accession>A0AAD5V755</accession>
<feature type="transmembrane region" description="Helical" evidence="8">
    <location>
        <begin position="70"/>
        <end position="89"/>
    </location>
</feature>
<reference evidence="10" key="1">
    <citation type="submission" date="2022-07" db="EMBL/GenBank/DDBJ databases">
        <title>Genome Sequence of Physisporinus lineatus.</title>
        <authorList>
            <person name="Buettner E."/>
        </authorList>
    </citation>
    <scope>NUCLEOTIDE SEQUENCE</scope>
    <source>
        <strain evidence="10">VT162</strain>
    </source>
</reference>
<feature type="transmembrane region" description="Helical" evidence="8">
    <location>
        <begin position="158"/>
        <end position="177"/>
    </location>
</feature>
<comment type="similarity">
    <text evidence="2">Belongs to the major facilitator superfamily.</text>
</comment>
<comment type="subcellular location">
    <subcellularLocation>
        <location evidence="1">Endomembrane system</location>
        <topology evidence="1">Multi-pass membrane protein</topology>
    </subcellularLocation>
</comment>
<evidence type="ECO:0000313" key="10">
    <source>
        <dbReference type="EMBL" id="KAJ3487811.1"/>
    </source>
</evidence>
<dbReference type="CDD" id="cd17502">
    <property type="entry name" value="MFS_Azr1_MDR_like"/>
    <property type="match status" value="1"/>
</dbReference>
<proteinExistence type="inferred from homology"/>
<keyword evidence="5 8" id="KW-1133">Transmembrane helix</keyword>
<evidence type="ECO:0000259" key="9">
    <source>
        <dbReference type="PROSITE" id="PS50850"/>
    </source>
</evidence>
<feature type="transmembrane region" description="Helical" evidence="8">
    <location>
        <begin position="126"/>
        <end position="146"/>
    </location>
</feature>
<evidence type="ECO:0000256" key="8">
    <source>
        <dbReference type="SAM" id="Phobius"/>
    </source>
</evidence>
<dbReference type="SUPFAM" id="SSF103473">
    <property type="entry name" value="MFS general substrate transporter"/>
    <property type="match status" value="1"/>
</dbReference>
<evidence type="ECO:0000256" key="3">
    <source>
        <dbReference type="ARBA" id="ARBA00022448"/>
    </source>
</evidence>
<comment type="caution">
    <text evidence="10">The sequence shown here is derived from an EMBL/GenBank/DDBJ whole genome shotgun (WGS) entry which is preliminary data.</text>
</comment>
<evidence type="ECO:0000256" key="7">
    <source>
        <dbReference type="SAM" id="MobiDB-lite"/>
    </source>
</evidence>
<keyword evidence="11" id="KW-1185">Reference proteome</keyword>
<evidence type="ECO:0000313" key="11">
    <source>
        <dbReference type="Proteomes" id="UP001212997"/>
    </source>
</evidence>
<organism evidence="10 11">
    <name type="scientific">Meripilus lineatus</name>
    <dbReference type="NCBI Taxonomy" id="2056292"/>
    <lineage>
        <taxon>Eukaryota</taxon>
        <taxon>Fungi</taxon>
        <taxon>Dikarya</taxon>
        <taxon>Basidiomycota</taxon>
        <taxon>Agaricomycotina</taxon>
        <taxon>Agaricomycetes</taxon>
        <taxon>Polyporales</taxon>
        <taxon>Meripilaceae</taxon>
        <taxon>Meripilus</taxon>
    </lineage>
</organism>
<keyword evidence="6 8" id="KW-0472">Membrane</keyword>
<keyword evidence="3" id="KW-0813">Transport</keyword>
<feature type="transmembrane region" description="Helical" evidence="8">
    <location>
        <begin position="424"/>
        <end position="446"/>
    </location>
</feature>
<evidence type="ECO:0000256" key="2">
    <source>
        <dbReference type="ARBA" id="ARBA00008335"/>
    </source>
</evidence>
<dbReference type="EMBL" id="JANAWD010000082">
    <property type="protein sequence ID" value="KAJ3487811.1"/>
    <property type="molecule type" value="Genomic_DNA"/>
</dbReference>
<protein>
    <recommendedName>
        <fullName evidence="9">Major facilitator superfamily (MFS) profile domain-containing protein</fullName>
    </recommendedName>
</protein>
<feature type="transmembrane region" description="Helical" evidence="8">
    <location>
        <begin position="230"/>
        <end position="249"/>
    </location>
</feature>
<dbReference type="FunFam" id="1.20.1720.10:FF:000013">
    <property type="entry name" value="Related to multidrug resistance proteins"/>
    <property type="match status" value="1"/>
</dbReference>
<keyword evidence="4 8" id="KW-0812">Transmembrane</keyword>
<feature type="transmembrane region" description="Helical" evidence="8">
    <location>
        <begin position="32"/>
        <end position="58"/>
    </location>
</feature>
<dbReference type="GO" id="GO:0012505">
    <property type="term" value="C:endomembrane system"/>
    <property type="evidence" value="ECO:0007669"/>
    <property type="project" value="UniProtKB-SubCell"/>
</dbReference>
<dbReference type="PRINTS" id="PR01036">
    <property type="entry name" value="TCRTETB"/>
</dbReference>
<evidence type="ECO:0000256" key="4">
    <source>
        <dbReference type="ARBA" id="ARBA00022692"/>
    </source>
</evidence>
<feature type="transmembrane region" description="Helical" evidence="8">
    <location>
        <begin position="394"/>
        <end position="412"/>
    </location>
</feature>
<dbReference type="PROSITE" id="PS50850">
    <property type="entry name" value="MFS"/>
    <property type="match status" value="1"/>
</dbReference>
<feature type="transmembrane region" description="Helical" evidence="8">
    <location>
        <begin position="101"/>
        <end position="120"/>
    </location>
</feature>
<gene>
    <name evidence="10" type="ORF">NLI96_g3281</name>
</gene>
<evidence type="ECO:0000256" key="1">
    <source>
        <dbReference type="ARBA" id="ARBA00004127"/>
    </source>
</evidence>
<dbReference type="PANTHER" id="PTHR23501">
    <property type="entry name" value="MAJOR FACILITATOR SUPERFAMILY"/>
    <property type="match status" value="1"/>
</dbReference>
<dbReference type="InterPro" id="IPR036259">
    <property type="entry name" value="MFS_trans_sf"/>
</dbReference>
<feature type="transmembrane region" description="Helical" evidence="8">
    <location>
        <begin position="365"/>
        <end position="382"/>
    </location>
</feature>
<dbReference type="InterPro" id="IPR005829">
    <property type="entry name" value="Sugar_transporter_CS"/>
</dbReference>
<evidence type="ECO:0000256" key="5">
    <source>
        <dbReference type="ARBA" id="ARBA00022989"/>
    </source>
</evidence>
<feature type="transmembrane region" description="Helical" evidence="8">
    <location>
        <begin position="335"/>
        <end position="353"/>
    </location>
</feature>
<feature type="transmembrane region" description="Helical" evidence="8">
    <location>
        <begin position="497"/>
        <end position="516"/>
    </location>
</feature>
<dbReference type="GO" id="GO:0022857">
    <property type="term" value="F:transmembrane transporter activity"/>
    <property type="evidence" value="ECO:0007669"/>
    <property type="project" value="InterPro"/>
</dbReference>
<dbReference type="PROSITE" id="PS00216">
    <property type="entry name" value="SUGAR_TRANSPORT_1"/>
    <property type="match status" value="1"/>
</dbReference>
<dbReference type="Gene3D" id="1.20.1720.10">
    <property type="entry name" value="Multidrug resistance protein D"/>
    <property type="match status" value="1"/>
</dbReference>